<gene>
    <name evidence="2" type="ORF">K4H94_01890</name>
</gene>
<dbReference type="PANTHER" id="PTHR43404">
    <property type="entry name" value="LIPOPOLYSACCHARIDE CHOLINEPHOSPHOTRANSFERASE LICD"/>
    <property type="match status" value="1"/>
</dbReference>
<evidence type="ECO:0000313" key="2">
    <source>
        <dbReference type="EMBL" id="MBX7289803.1"/>
    </source>
</evidence>
<dbReference type="Proteomes" id="UP000775179">
    <property type="component" value="Unassembled WGS sequence"/>
</dbReference>
<protein>
    <submittedName>
        <fullName evidence="2">LicD family protein</fullName>
    </submittedName>
</protein>
<dbReference type="AlphaFoldDB" id="A0ABD4RE57"/>
<dbReference type="PANTHER" id="PTHR43404:SF2">
    <property type="entry name" value="LIPOPOLYSACCHARIDE CHOLINEPHOSPHOTRANSFERASE LICD"/>
    <property type="match status" value="1"/>
</dbReference>
<dbReference type="InterPro" id="IPR052942">
    <property type="entry name" value="LPS_cholinephosphotransferase"/>
</dbReference>
<feature type="domain" description="LicD/FKTN/FKRP nucleotidyltransferase" evidence="1">
    <location>
        <begin position="24"/>
        <end position="246"/>
    </location>
</feature>
<proteinExistence type="predicted"/>
<dbReference type="EMBL" id="JAIFTX010000003">
    <property type="protein sequence ID" value="MBX7289803.1"/>
    <property type="molecule type" value="Genomic_DNA"/>
</dbReference>
<dbReference type="GO" id="GO:0009100">
    <property type="term" value="P:glycoprotein metabolic process"/>
    <property type="evidence" value="ECO:0007669"/>
    <property type="project" value="UniProtKB-ARBA"/>
</dbReference>
<accession>A0ABD4RE57</accession>
<evidence type="ECO:0000259" key="1">
    <source>
        <dbReference type="Pfam" id="PF04991"/>
    </source>
</evidence>
<dbReference type="GeneID" id="66300965"/>
<dbReference type="InterPro" id="IPR007074">
    <property type="entry name" value="LicD/FKTN/FKRP_NTP_transf"/>
</dbReference>
<reference evidence="2 3" key="1">
    <citation type="submission" date="2021-08" db="EMBL/GenBank/DDBJ databases">
        <title>Genome sequence analysis of Clostridium chauvoei strains of European origin and evaluation of typing options for outbreak investigations.</title>
        <authorList>
            <person name="Abdel-Glil M."/>
            <person name="Thomas P."/>
            <person name="Seyboldt C."/>
        </authorList>
    </citation>
    <scope>NUCLEOTIDE SEQUENCE [LARGE SCALE GENOMIC DNA]</scope>
    <source>
        <strain evidence="2 3">S0260-09</strain>
    </source>
</reference>
<dbReference type="KEGG" id="cchv:BTM20_03745"/>
<name>A0ABD4RE57_9CLOT</name>
<comment type="caution">
    <text evidence="2">The sequence shown here is derived from an EMBL/GenBank/DDBJ whole genome shotgun (WGS) entry which is preliminary data.</text>
</comment>
<organism evidence="2 3">
    <name type="scientific">Clostridium chauvoei</name>
    <dbReference type="NCBI Taxonomy" id="46867"/>
    <lineage>
        <taxon>Bacteria</taxon>
        <taxon>Bacillati</taxon>
        <taxon>Bacillota</taxon>
        <taxon>Clostridia</taxon>
        <taxon>Eubacteriales</taxon>
        <taxon>Clostridiaceae</taxon>
        <taxon>Clostridium</taxon>
    </lineage>
</organism>
<sequence length="275" mass="32328">MKKANIRESQLRMLDILIEIDRVCKKHNIKYWLESGTLLGALRHGGFIPWDDDLDVGMLREDYIKFLEIVEDELGEGYACQTPKTDKLTQNAFTKIRDLNSEIKSVNNYGEFRGLFVDVFPYDSYTPRNEKMQKKNTFIILTKWFSDLTFKKPFIKNISKNTIIALCKVNKIVYKFISYTKVIEKMYYQGFEVDREETGKIMYGIEVFDKKVLDYNDVMPLKTGKFEGIEFPIPNNSERVLEVFYGNWNELPPEDKRIPSHSDDIYIEEKKAVSN</sequence>
<dbReference type="Pfam" id="PF04991">
    <property type="entry name" value="LicD"/>
    <property type="match status" value="1"/>
</dbReference>
<dbReference type="RefSeq" id="WP_021874953.1">
    <property type="nucleotide sequence ID" value="NZ_CP018624.1"/>
</dbReference>
<evidence type="ECO:0000313" key="3">
    <source>
        <dbReference type="Proteomes" id="UP000775179"/>
    </source>
</evidence>